<protein>
    <submittedName>
        <fullName evidence="2">Uncharacterized protein</fullName>
    </submittedName>
</protein>
<organism evidence="2 3">
    <name type="scientific">Oryza meyeriana var. granulata</name>
    <dbReference type="NCBI Taxonomy" id="110450"/>
    <lineage>
        <taxon>Eukaryota</taxon>
        <taxon>Viridiplantae</taxon>
        <taxon>Streptophyta</taxon>
        <taxon>Embryophyta</taxon>
        <taxon>Tracheophyta</taxon>
        <taxon>Spermatophyta</taxon>
        <taxon>Magnoliopsida</taxon>
        <taxon>Liliopsida</taxon>
        <taxon>Poales</taxon>
        <taxon>Poaceae</taxon>
        <taxon>BOP clade</taxon>
        <taxon>Oryzoideae</taxon>
        <taxon>Oryzeae</taxon>
        <taxon>Oryzinae</taxon>
        <taxon>Oryza</taxon>
        <taxon>Oryza meyeriana</taxon>
    </lineage>
</organism>
<comment type="caution">
    <text evidence="2">The sequence shown here is derived from an EMBL/GenBank/DDBJ whole genome shotgun (WGS) entry which is preliminary data.</text>
</comment>
<gene>
    <name evidence="2" type="ORF">E2562_009600</name>
</gene>
<accession>A0A6G1F636</accession>
<dbReference type="Proteomes" id="UP000479710">
    <property type="component" value="Unassembled WGS sequence"/>
</dbReference>
<feature type="region of interest" description="Disordered" evidence="1">
    <location>
        <begin position="17"/>
        <end position="60"/>
    </location>
</feature>
<dbReference type="AlphaFoldDB" id="A0A6G1F636"/>
<evidence type="ECO:0000256" key="1">
    <source>
        <dbReference type="SAM" id="MobiDB-lite"/>
    </source>
</evidence>
<evidence type="ECO:0000313" key="2">
    <source>
        <dbReference type="EMBL" id="KAF0932341.1"/>
    </source>
</evidence>
<feature type="compositionally biased region" description="Basic and acidic residues" evidence="1">
    <location>
        <begin position="49"/>
        <end position="60"/>
    </location>
</feature>
<keyword evidence="3" id="KW-1185">Reference proteome</keyword>
<proteinExistence type="predicted"/>
<name>A0A6G1F636_9ORYZ</name>
<reference evidence="2 3" key="1">
    <citation type="submission" date="2019-11" db="EMBL/GenBank/DDBJ databases">
        <title>Whole genome sequence of Oryza granulata.</title>
        <authorList>
            <person name="Li W."/>
        </authorList>
    </citation>
    <scope>NUCLEOTIDE SEQUENCE [LARGE SCALE GENOMIC DNA]</scope>
    <source>
        <strain evidence="3">cv. Menghai</strain>
        <tissue evidence="2">Leaf</tissue>
    </source>
</reference>
<dbReference type="EMBL" id="SPHZ02000001">
    <property type="protein sequence ID" value="KAF0932341.1"/>
    <property type="molecule type" value="Genomic_DNA"/>
</dbReference>
<evidence type="ECO:0000313" key="3">
    <source>
        <dbReference type="Proteomes" id="UP000479710"/>
    </source>
</evidence>
<sequence>MESFNSSSGLWMAWGEAAPAGGVGHPGSVPSRRVTRHRRRGIGVSGDGVHGDGEGGERLE</sequence>